<proteinExistence type="inferred from homology"/>
<organism evidence="8 9">
    <name type="scientific">Novimethylophilus kurashikiensis</name>
    <dbReference type="NCBI Taxonomy" id="1825523"/>
    <lineage>
        <taxon>Bacteria</taxon>
        <taxon>Pseudomonadati</taxon>
        <taxon>Pseudomonadota</taxon>
        <taxon>Betaproteobacteria</taxon>
        <taxon>Nitrosomonadales</taxon>
        <taxon>Methylophilaceae</taxon>
        <taxon>Novimethylophilus</taxon>
    </lineage>
</organism>
<keyword evidence="4 6" id="KW-1133">Transmembrane helix</keyword>
<dbReference type="Pfam" id="PF04138">
    <property type="entry name" value="GtrA_DPMS_TM"/>
    <property type="match status" value="1"/>
</dbReference>
<evidence type="ECO:0000313" key="9">
    <source>
        <dbReference type="Proteomes" id="UP000245081"/>
    </source>
</evidence>
<keyword evidence="3 6" id="KW-0812">Transmembrane</keyword>
<evidence type="ECO:0000256" key="5">
    <source>
        <dbReference type="ARBA" id="ARBA00023136"/>
    </source>
</evidence>
<comment type="caution">
    <text evidence="8">The sequence shown here is derived from an EMBL/GenBank/DDBJ whole genome shotgun (WGS) entry which is preliminary data.</text>
</comment>
<dbReference type="AlphaFoldDB" id="A0A2R5F6Y4"/>
<dbReference type="GO" id="GO:0016829">
    <property type="term" value="F:lyase activity"/>
    <property type="evidence" value="ECO:0007669"/>
    <property type="project" value="InterPro"/>
</dbReference>
<dbReference type="InterPro" id="IPR007267">
    <property type="entry name" value="GtrA_DPMS_TM"/>
</dbReference>
<evidence type="ECO:0000256" key="4">
    <source>
        <dbReference type="ARBA" id="ARBA00022989"/>
    </source>
</evidence>
<evidence type="ECO:0000256" key="1">
    <source>
        <dbReference type="ARBA" id="ARBA00004141"/>
    </source>
</evidence>
<name>A0A2R5F6Y4_9PROT</name>
<dbReference type="Proteomes" id="UP000245081">
    <property type="component" value="Unassembled WGS sequence"/>
</dbReference>
<dbReference type="GO" id="GO:0005886">
    <property type="term" value="C:plasma membrane"/>
    <property type="evidence" value="ECO:0007669"/>
    <property type="project" value="TreeGrafter"/>
</dbReference>
<feature type="domain" description="GtrA/DPMS transmembrane" evidence="7">
    <location>
        <begin position="9"/>
        <end position="123"/>
    </location>
</feature>
<gene>
    <name evidence="8" type="ORF">NMK_1558</name>
</gene>
<dbReference type="RefSeq" id="WP_109015212.1">
    <property type="nucleotide sequence ID" value="NZ_BDOQ01000006.1"/>
</dbReference>
<reference evidence="8 9" key="1">
    <citation type="journal article" date="2018" name="Environ. Microbiol.">
        <title>Isolation and genomic characterization of Novimethylophilus kurashikiensis gen. nov. sp. nov., a new lanthanide-dependent methylotrophic species of Methylophilaceae.</title>
        <authorList>
            <person name="Lv H."/>
            <person name="Sahin N."/>
            <person name="Tani A."/>
        </authorList>
    </citation>
    <scope>NUCLEOTIDE SEQUENCE [LARGE SCALE GENOMIC DNA]</scope>
    <source>
        <strain evidence="8 9">La2-4</strain>
    </source>
</reference>
<evidence type="ECO:0000256" key="3">
    <source>
        <dbReference type="ARBA" id="ARBA00022692"/>
    </source>
</evidence>
<evidence type="ECO:0000313" key="8">
    <source>
        <dbReference type="EMBL" id="GBG14002.1"/>
    </source>
</evidence>
<protein>
    <submittedName>
        <fullName evidence="8">Polysaccharide synthesis protein GtrA</fullName>
    </submittedName>
</protein>
<dbReference type="EMBL" id="BDOQ01000006">
    <property type="protein sequence ID" value="GBG14002.1"/>
    <property type="molecule type" value="Genomic_DNA"/>
</dbReference>
<dbReference type="InterPro" id="IPR051401">
    <property type="entry name" value="GtrA_CellWall_Glycosyl"/>
</dbReference>
<feature type="transmembrane region" description="Helical" evidence="6">
    <location>
        <begin position="41"/>
        <end position="58"/>
    </location>
</feature>
<feature type="transmembrane region" description="Helical" evidence="6">
    <location>
        <begin position="70"/>
        <end position="94"/>
    </location>
</feature>
<dbReference type="GO" id="GO:0000271">
    <property type="term" value="P:polysaccharide biosynthetic process"/>
    <property type="evidence" value="ECO:0007669"/>
    <property type="project" value="InterPro"/>
</dbReference>
<dbReference type="PANTHER" id="PTHR38459">
    <property type="entry name" value="PROPHAGE BACTOPRENOL-LINKED GLUCOSE TRANSLOCASE HOMOLOG"/>
    <property type="match status" value="1"/>
</dbReference>
<dbReference type="PANTHER" id="PTHR38459:SF1">
    <property type="entry name" value="PROPHAGE BACTOPRENOL-LINKED GLUCOSE TRANSLOCASE HOMOLOG"/>
    <property type="match status" value="1"/>
</dbReference>
<accession>A0A2R5F6Y4</accession>
<comment type="subcellular location">
    <subcellularLocation>
        <location evidence="1">Membrane</location>
        <topology evidence="1">Multi-pass membrane protein</topology>
    </subcellularLocation>
</comment>
<feature type="transmembrane region" description="Helical" evidence="6">
    <location>
        <begin position="7"/>
        <end position="29"/>
    </location>
</feature>
<evidence type="ECO:0000259" key="7">
    <source>
        <dbReference type="Pfam" id="PF04138"/>
    </source>
</evidence>
<dbReference type="InterPro" id="IPR036148">
    <property type="entry name" value="MmgE/PrpD_sf"/>
</dbReference>
<keyword evidence="5 6" id="KW-0472">Membrane</keyword>
<dbReference type="SUPFAM" id="SSF103378">
    <property type="entry name" value="2-methylcitrate dehydratase PrpD"/>
    <property type="match status" value="1"/>
</dbReference>
<evidence type="ECO:0000256" key="2">
    <source>
        <dbReference type="ARBA" id="ARBA00009399"/>
    </source>
</evidence>
<evidence type="ECO:0000256" key="6">
    <source>
        <dbReference type="SAM" id="Phobius"/>
    </source>
</evidence>
<sequence>MKGNNTLVRFLLVGVSNTLIGMGVIYLCWRVLGWPDLPANVTGYAIGIAWSYTLNRLWTFQHRGTVSRSLPRFLLVCAMAYAANLAVLFAMRGLMGPESFLPHVVGMGVYTVSGYLGSRYFAFQPGRPLKSPAYTGEGIPPP</sequence>
<keyword evidence="9" id="KW-1185">Reference proteome</keyword>
<comment type="similarity">
    <text evidence="2">Belongs to the GtrA family.</text>
</comment>
<feature type="transmembrane region" description="Helical" evidence="6">
    <location>
        <begin position="100"/>
        <end position="122"/>
    </location>
</feature>
<dbReference type="OrthoDB" id="5772132at2"/>